<evidence type="ECO:0000256" key="3">
    <source>
        <dbReference type="SAM" id="MobiDB-lite"/>
    </source>
</evidence>
<dbReference type="PANTHER" id="PTHR33142:SF65">
    <property type="entry name" value="CYCLIN-DEPENDENT PROTEIN KINASE INHIBITOR SMR2-LIKE"/>
    <property type="match status" value="1"/>
</dbReference>
<dbReference type="EMBL" id="CM017327">
    <property type="protein sequence ID" value="KAE8099405.1"/>
    <property type="molecule type" value="Genomic_DNA"/>
</dbReference>
<dbReference type="InterPro" id="IPR040389">
    <property type="entry name" value="SMR"/>
</dbReference>
<keyword evidence="1" id="KW-0649">Protein kinase inhibitor</keyword>
<dbReference type="GO" id="GO:0032875">
    <property type="term" value="P:regulation of DNA endoreduplication"/>
    <property type="evidence" value="ECO:0007669"/>
    <property type="project" value="InterPro"/>
</dbReference>
<name>A0A5N6RKW1_9ROSI</name>
<gene>
    <name evidence="4" type="ORF">FH972_017389</name>
</gene>
<feature type="region of interest" description="Disordered" evidence="3">
    <location>
        <begin position="33"/>
        <end position="62"/>
    </location>
</feature>
<keyword evidence="2" id="KW-0131">Cell cycle</keyword>
<dbReference type="OrthoDB" id="1933617at2759"/>
<protein>
    <recommendedName>
        <fullName evidence="6">Cyclin-dependent protein kinase inhibitor SMR3</fullName>
    </recommendedName>
</protein>
<dbReference type="GO" id="GO:0005634">
    <property type="term" value="C:nucleus"/>
    <property type="evidence" value="ECO:0007669"/>
    <property type="project" value="TreeGrafter"/>
</dbReference>
<reference evidence="4 5" key="1">
    <citation type="submission" date="2019-06" db="EMBL/GenBank/DDBJ databases">
        <title>A chromosomal-level reference genome of Carpinus fangiana (Coryloideae, Betulaceae).</title>
        <authorList>
            <person name="Yang X."/>
            <person name="Wang Z."/>
            <person name="Zhang L."/>
            <person name="Hao G."/>
            <person name="Liu J."/>
            <person name="Yang Y."/>
        </authorList>
    </citation>
    <scope>NUCLEOTIDE SEQUENCE [LARGE SCALE GENOMIC DNA]</scope>
    <source>
        <strain evidence="4">Cfa_2016G</strain>
        <tissue evidence="4">Leaf</tissue>
    </source>
</reference>
<sequence length="165" mass="19235">MSNLEEVFLIKDSKEVVEFKILATTRLIFEDESSHDDVPGLLKREEEEEEEEKKKKKDDERCCEVKTPDEECERPSLQLGEVVKDVVEEDDDGFKTPTSLDHKLPVIKQCPPAPKKPKPPLKRRFPANKVRRNLPLEFSEEVESLFPFPLLSDSHRNKKPRREIV</sequence>
<proteinExistence type="predicted"/>
<evidence type="ECO:0000313" key="4">
    <source>
        <dbReference type="EMBL" id="KAE8099405.1"/>
    </source>
</evidence>
<accession>A0A5N6RKW1</accession>
<evidence type="ECO:0000313" key="5">
    <source>
        <dbReference type="Proteomes" id="UP000327013"/>
    </source>
</evidence>
<evidence type="ECO:0008006" key="6">
    <source>
        <dbReference type="Google" id="ProtNLM"/>
    </source>
</evidence>
<organism evidence="4 5">
    <name type="scientific">Carpinus fangiana</name>
    <dbReference type="NCBI Taxonomy" id="176857"/>
    <lineage>
        <taxon>Eukaryota</taxon>
        <taxon>Viridiplantae</taxon>
        <taxon>Streptophyta</taxon>
        <taxon>Embryophyta</taxon>
        <taxon>Tracheophyta</taxon>
        <taxon>Spermatophyta</taxon>
        <taxon>Magnoliopsida</taxon>
        <taxon>eudicotyledons</taxon>
        <taxon>Gunneridae</taxon>
        <taxon>Pentapetalae</taxon>
        <taxon>rosids</taxon>
        <taxon>fabids</taxon>
        <taxon>Fagales</taxon>
        <taxon>Betulaceae</taxon>
        <taxon>Carpinus</taxon>
    </lineage>
</organism>
<dbReference type="AlphaFoldDB" id="A0A5N6RKW1"/>
<feature type="compositionally biased region" description="Basic residues" evidence="3">
    <location>
        <begin position="115"/>
        <end position="127"/>
    </location>
</feature>
<feature type="region of interest" description="Disordered" evidence="3">
    <location>
        <begin position="105"/>
        <end position="127"/>
    </location>
</feature>
<feature type="compositionally biased region" description="Basic and acidic residues" evidence="3">
    <location>
        <begin position="35"/>
        <end position="45"/>
    </location>
</feature>
<evidence type="ECO:0000256" key="2">
    <source>
        <dbReference type="ARBA" id="ARBA00023306"/>
    </source>
</evidence>
<dbReference type="PANTHER" id="PTHR33142">
    <property type="entry name" value="CYCLIN-DEPENDENT PROTEIN KINASE INHIBITOR SMR13"/>
    <property type="match status" value="1"/>
</dbReference>
<dbReference type="GO" id="GO:0004860">
    <property type="term" value="F:protein kinase inhibitor activity"/>
    <property type="evidence" value="ECO:0007669"/>
    <property type="project" value="UniProtKB-KW"/>
</dbReference>
<evidence type="ECO:0000256" key="1">
    <source>
        <dbReference type="ARBA" id="ARBA00023013"/>
    </source>
</evidence>
<dbReference type="Proteomes" id="UP000327013">
    <property type="component" value="Chromosome 7"/>
</dbReference>
<keyword evidence="5" id="KW-1185">Reference proteome</keyword>